<dbReference type="InterPro" id="IPR027417">
    <property type="entry name" value="P-loop_NTPase"/>
</dbReference>
<proteinExistence type="predicted"/>
<dbReference type="PANTHER" id="PTHR48082">
    <property type="entry name" value="ATP SYNTHASE SUBUNIT ALPHA, MITOCHONDRIAL"/>
    <property type="match status" value="1"/>
</dbReference>
<gene>
    <name evidence="1" type="ORF">PtA15_5A610</name>
</gene>
<dbReference type="Proteomes" id="UP001164743">
    <property type="component" value="Chromosome 5A"/>
</dbReference>
<reference evidence="1" key="1">
    <citation type="submission" date="2022-10" db="EMBL/GenBank/DDBJ databases">
        <title>Puccinia triticina Genome sequencing and assembly.</title>
        <authorList>
            <person name="Li C."/>
        </authorList>
    </citation>
    <scope>NUCLEOTIDE SEQUENCE</scope>
    <source>
        <strain evidence="1">Pt15</strain>
    </source>
</reference>
<dbReference type="GeneID" id="77810285"/>
<name>A0ABY7CIH8_9BASI</name>
<dbReference type="PANTHER" id="PTHR48082:SF2">
    <property type="entry name" value="ATP SYNTHASE SUBUNIT ALPHA, MITOCHONDRIAL"/>
    <property type="match status" value="1"/>
</dbReference>
<evidence type="ECO:0000313" key="2">
    <source>
        <dbReference type="Proteomes" id="UP001164743"/>
    </source>
</evidence>
<dbReference type="RefSeq" id="XP_053020591.1">
    <property type="nucleotide sequence ID" value="XM_053169390.1"/>
</dbReference>
<sequence>MSQCPELLSGVVDALRNPINGKGPIACKACRRASLKAPGVLPRQTVNKPMMAGIKSINTKYPIATGPSSSQFIRNHILSKLSIETSPAEIALTWSCSTAST</sequence>
<protein>
    <submittedName>
        <fullName evidence="1">Uncharacterized protein</fullName>
    </submittedName>
</protein>
<dbReference type="EMBL" id="CP110425">
    <property type="protein sequence ID" value="WAQ85036.1"/>
    <property type="molecule type" value="Genomic_DNA"/>
</dbReference>
<dbReference type="InterPro" id="IPR005294">
    <property type="entry name" value="ATP_synth_F1_asu"/>
</dbReference>
<keyword evidence="2" id="KW-1185">Reference proteome</keyword>
<accession>A0ABY7CIH8</accession>
<evidence type="ECO:0000313" key="1">
    <source>
        <dbReference type="EMBL" id="WAQ85036.1"/>
    </source>
</evidence>
<dbReference type="Gene3D" id="3.40.50.12240">
    <property type="match status" value="1"/>
</dbReference>
<organism evidence="1 2">
    <name type="scientific">Puccinia triticina</name>
    <dbReference type="NCBI Taxonomy" id="208348"/>
    <lineage>
        <taxon>Eukaryota</taxon>
        <taxon>Fungi</taxon>
        <taxon>Dikarya</taxon>
        <taxon>Basidiomycota</taxon>
        <taxon>Pucciniomycotina</taxon>
        <taxon>Pucciniomycetes</taxon>
        <taxon>Pucciniales</taxon>
        <taxon>Pucciniaceae</taxon>
        <taxon>Puccinia</taxon>
    </lineage>
</organism>
<dbReference type="SUPFAM" id="SSF52540">
    <property type="entry name" value="P-loop containing nucleoside triphosphate hydrolases"/>
    <property type="match status" value="1"/>
</dbReference>